<dbReference type="AlphaFoldDB" id="A0A6A5XJK4"/>
<dbReference type="PANTHER" id="PTHR23502">
    <property type="entry name" value="MAJOR FACILITATOR SUPERFAMILY"/>
    <property type="match status" value="1"/>
</dbReference>
<dbReference type="Pfam" id="PF07690">
    <property type="entry name" value="MFS_1"/>
    <property type="match status" value="1"/>
</dbReference>
<dbReference type="CDD" id="cd17323">
    <property type="entry name" value="MFS_Tpo1_MDR_like"/>
    <property type="match status" value="1"/>
</dbReference>
<evidence type="ECO:0000313" key="8">
    <source>
        <dbReference type="Proteomes" id="UP000799778"/>
    </source>
</evidence>
<protein>
    <submittedName>
        <fullName evidence="7">MFS multidrug transporter-like protein</fullName>
    </submittedName>
</protein>
<dbReference type="Gene3D" id="1.20.1250.20">
    <property type="entry name" value="MFS general substrate transporter like domains"/>
    <property type="match status" value="1"/>
</dbReference>
<gene>
    <name evidence="7" type="ORF">BU24DRAFT_443192</name>
</gene>
<keyword evidence="3 5" id="KW-1133">Transmembrane helix</keyword>
<proteinExistence type="predicted"/>
<feature type="transmembrane region" description="Helical" evidence="5">
    <location>
        <begin position="428"/>
        <end position="451"/>
    </location>
</feature>
<keyword evidence="4 5" id="KW-0472">Membrane</keyword>
<name>A0A6A5XJK4_9PLEO</name>
<feature type="transmembrane region" description="Helical" evidence="5">
    <location>
        <begin position="360"/>
        <end position="380"/>
    </location>
</feature>
<feature type="domain" description="Major facilitator superfamily (MFS) profile" evidence="6">
    <location>
        <begin position="93"/>
        <end position="525"/>
    </location>
</feature>
<dbReference type="GO" id="GO:0016020">
    <property type="term" value="C:membrane"/>
    <property type="evidence" value="ECO:0007669"/>
    <property type="project" value="UniProtKB-SubCell"/>
</dbReference>
<evidence type="ECO:0000313" key="7">
    <source>
        <dbReference type="EMBL" id="KAF2012920.1"/>
    </source>
</evidence>
<dbReference type="GO" id="GO:0022857">
    <property type="term" value="F:transmembrane transporter activity"/>
    <property type="evidence" value="ECO:0007669"/>
    <property type="project" value="InterPro"/>
</dbReference>
<feature type="transmembrane region" description="Helical" evidence="5">
    <location>
        <begin position="128"/>
        <end position="148"/>
    </location>
</feature>
<organism evidence="7 8">
    <name type="scientific">Aaosphaeria arxii CBS 175.79</name>
    <dbReference type="NCBI Taxonomy" id="1450172"/>
    <lineage>
        <taxon>Eukaryota</taxon>
        <taxon>Fungi</taxon>
        <taxon>Dikarya</taxon>
        <taxon>Ascomycota</taxon>
        <taxon>Pezizomycotina</taxon>
        <taxon>Dothideomycetes</taxon>
        <taxon>Pleosporomycetidae</taxon>
        <taxon>Pleosporales</taxon>
        <taxon>Pleosporales incertae sedis</taxon>
        <taxon>Aaosphaeria</taxon>
    </lineage>
</organism>
<feature type="transmembrane region" description="Helical" evidence="5">
    <location>
        <begin position="91"/>
        <end position="116"/>
    </location>
</feature>
<feature type="transmembrane region" description="Helical" evidence="5">
    <location>
        <begin position="401"/>
        <end position="422"/>
    </location>
</feature>
<sequence>MRLQKKRPVADLESQDDDALALPRFSFESDSQRRLISTERLFEEFSYDDTGYDPGFRSIDSDDGETESIEVTWDGENDAENPLNWSWQRKWTATILVSLFTFISPFSSTMVTPALGDICDEFDIPKGFMQQLVMSIFLLGYAQGPFVLAPLSELFGRVTVLQYANLIYLVFNTMCGFAKTRNQMLVFRLLSGIGGSAPQAICNGVLADTWSKEERGKGQAIYGMLTFIGPCVAPICGAYISQGTTWRWIFWSTSIFDVVVQLLALFFLSETFAPTILARKAKRIQKSTGRRTRTVYDTEERFSKILRKRLILPFIMMFTHPAVQAPSIYRAYLYGVMYLVLSTFPLVWEGVYDQNTGPASLNYLSLCIGFLIGLQLSHPLMDKLYAWFKTYYHTEEGLPEWRVPPMLIGGILCPTGLFLYGWGAHYHLHFIVPNIGCVILAIGLIIAFQCSQAYTVDAYSAKYAASAAAVGAFLRTMCGFSFPLFAPQMYDKLGVGWGNSLLAFLTLALALVSPVMLWVYGARIRAMSTRGLDP</sequence>
<feature type="transmembrane region" description="Helical" evidence="5">
    <location>
        <begin position="220"/>
        <end position="242"/>
    </location>
</feature>
<feature type="transmembrane region" description="Helical" evidence="5">
    <location>
        <begin position="463"/>
        <end position="485"/>
    </location>
</feature>
<dbReference type="Proteomes" id="UP000799778">
    <property type="component" value="Unassembled WGS sequence"/>
</dbReference>
<dbReference type="EMBL" id="ML978072">
    <property type="protein sequence ID" value="KAF2012920.1"/>
    <property type="molecule type" value="Genomic_DNA"/>
</dbReference>
<dbReference type="InterPro" id="IPR020846">
    <property type="entry name" value="MFS_dom"/>
</dbReference>
<keyword evidence="2 5" id="KW-0812">Transmembrane</keyword>
<evidence type="ECO:0000259" key="6">
    <source>
        <dbReference type="PROSITE" id="PS50850"/>
    </source>
</evidence>
<feature type="transmembrane region" description="Helical" evidence="5">
    <location>
        <begin position="497"/>
        <end position="520"/>
    </location>
</feature>
<dbReference type="InterPro" id="IPR036259">
    <property type="entry name" value="MFS_trans_sf"/>
</dbReference>
<dbReference type="GeneID" id="54287969"/>
<reference evidence="7" key="1">
    <citation type="journal article" date="2020" name="Stud. Mycol.">
        <title>101 Dothideomycetes genomes: a test case for predicting lifestyles and emergence of pathogens.</title>
        <authorList>
            <person name="Haridas S."/>
            <person name="Albert R."/>
            <person name="Binder M."/>
            <person name="Bloem J."/>
            <person name="Labutti K."/>
            <person name="Salamov A."/>
            <person name="Andreopoulos B."/>
            <person name="Baker S."/>
            <person name="Barry K."/>
            <person name="Bills G."/>
            <person name="Bluhm B."/>
            <person name="Cannon C."/>
            <person name="Castanera R."/>
            <person name="Culley D."/>
            <person name="Daum C."/>
            <person name="Ezra D."/>
            <person name="Gonzalez J."/>
            <person name="Henrissat B."/>
            <person name="Kuo A."/>
            <person name="Liang C."/>
            <person name="Lipzen A."/>
            <person name="Lutzoni F."/>
            <person name="Magnuson J."/>
            <person name="Mondo S."/>
            <person name="Nolan M."/>
            <person name="Ohm R."/>
            <person name="Pangilinan J."/>
            <person name="Park H.-J."/>
            <person name="Ramirez L."/>
            <person name="Alfaro M."/>
            <person name="Sun H."/>
            <person name="Tritt A."/>
            <person name="Yoshinaga Y."/>
            <person name="Zwiers L.-H."/>
            <person name="Turgeon B."/>
            <person name="Goodwin S."/>
            <person name="Spatafora J."/>
            <person name="Crous P."/>
            <person name="Grigoriev I."/>
        </authorList>
    </citation>
    <scope>NUCLEOTIDE SEQUENCE</scope>
    <source>
        <strain evidence="7">CBS 175.79</strain>
    </source>
</reference>
<dbReference type="InterPro" id="IPR011701">
    <property type="entry name" value="MFS"/>
</dbReference>
<comment type="subcellular location">
    <subcellularLocation>
        <location evidence="1">Membrane</location>
        <topology evidence="1">Multi-pass membrane protein</topology>
    </subcellularLocation>
</comment>
<evidence type="ECO:0000256" key="2">
    <source>
        <dbReference type="ARBA" id="ARBA00022692"/>
    </source>
</evidence>
<feature type="transmembrane region" description="Helical" evidence="5">
    <location>
        <begin position="248"/>
        <end position="273"/>
    </location>
</feature>
<dbReference type="OrthoDB" id="6770063at2759"/>
<dbReference type="RefSeq" id="XP_033381259.1">
    <property type="nucleotide sequence ID" value="XM_033530572.1"/>
</dbReference>
<keyword evidence="8" id="KW-1185">Reference proteome</keyword>
<evidence type="ECO:0000256" key="3">
    <source>
        <dbReference type="ARBA" id="ARBA00022989"/>
    </source>
</evidence>
<dbReference type="SUPFAM" id="SSF103473">
    <property type="entry name" value="MFS general substrate transporter"/>
    <property type="match status" value="1"/>
</dbReference>
<dbReference type="PROSITE" id="PS50850">
    <property type="entry name" value="MFS"/>
    <property type="match status" value="1"/>
</dbReference>
<evidence type="ECO:0000256" key="1">
    <source>
        <dbReference type="ARBA" id="ARBA00004141"/>
    </source>
</evidence>
<feature type="transmembrane region" description="Helical" evidence="5">
    <location>
        <begin position="331"/>
        <end position="348"/>
    </location>
</feature>
<evidence type="ECO:0000256" key="5">
    <source>
        <dbReference type="SAM" id="Phobius"/>
    </source>
</evidence>
<dbReference type="FunFam" id="1.20.1250.20:FF:000011">
    <property type="entry name" value="MFS multidrug transporter, putative"/>
    <property type="match status" value="1"/>
</dbReference>
<dbReference type="PANTHER" id="PTHR23502:SF60">
    <property type="entry name" value="MAJOR FACILITATOR SUPERFAMILY (MFS) PROFILE DOMAIN-CONTAINING PROTEIN-RELATED"/>
    <property type="match status" value="1"/>
</dbReference>
<accession>A0A6A5XJK4</accession>
<evidence type="ECO:0000256" key="4">
    <source>
        <dbReference type="ARBA" id="ARBA00023136"/>
    </source>
</evidence>